<keyword evidence="6" id="KW-1185">Reference proteome</keyword>
<reference evidence="6" key="1">
    <citation type="submission" date="2016-07" db="EMBL/GenBank/DDBJ databases">
        <title>Frankia sp. NRRL B-16219 Genome sequencing.</title>
        <authorList>
            <person name="Ghodhbane-Gtari F."/>
            <person name="Swanson E."/>
            <person name="Gueddou A."/>
            <person name="Louati M."/>
            <person name="Nouioui I."/>
            <person name="Hezbri K."/>
            <person name="Abebe-Akele F."/>
            <person name="Simpson S."/>
            <person name="Morris K."/>
            <person name="Thomas K."/>
            <person name="Gtari M."/>
            <person name="Tisa L.S."/>
        </authorList>
    </citation>
    <scope>NUCLEOTIDE SEQUENCE [LARGE SCALE GENOMIC DNA]</scope>
    <source>
        <strain evidence="6">NRRL B-16219</strain>
    </source>
</reference>
<evidence type="ECO:0000256" key="1">
    <source>
        <dbReference type="ARBA" id="ARBA00006484"/>
    </source>
</evidence>
<organism evidence="5 6">
    <name type="scientific">Parafrankia soli</name>
    <dbReference type="NCBI Taxonomy" id="2599596"/>
    <lineage>
        <taxon>Bacteria</taxon>
        <taxon>Bacillati</taxon>
        <taxon>Actinomycetota</taxon>
        <taxon>Actinomycetes</taxon>
        <taxon>Frankiales</taxon>
        <taxon>Frankiaceae</taxon>
        <taxon>Parafrankia</taxon>
    </lineage>
</organism>
<accession>A0A1S1R4I4</accession>
<dbReference type="GO" id="GO:0016491">
    <property type="term" value="F:oxidoreductase activity"/>
    <property type="evidence" value="ECO:0007669"/>
    <property type="project" value="UniProtKB-KW"/>
</dbReference>
<dbReference type="Gene3D" id="3.40.50.720">
    <property type="entry name" value="NAD(P)-binding Rossmann-like Domain"/>
    <property type="match status" value="1"/>
</dbReference>
<evidence type="ECO:0000313" key="5">
    <source>
        <dbReference type="EMBL" id="OHV40182.1"/>
    </source>
</evidence>
<comment type="caution">
    <text evidence="5">The sequence shown here is derived from an EMBL/GenBank/DDBJ whole genome shotgun (WGS) entry which is preliminary data.</text>
</comment>
<dbReference type="EMBL" id="MAXA01000079">
    <property type="protein sequence ID" value="OHV40182.1"/>
    <property type="molecule type" value="Genomic_DNA"/>
</dbReference>
<gene>
    <name evidence="5" type="ORF">BBK14_32705</name>
</gene>
<dbReference type="AlphaFoldDB" id="A0A1S1R4I4"/>
<evidence type="ECO:0000313" key="6">
    <source>
        <dbReference type="Proteomes" id="UP000179769"/>
    </source>
</evidence>
<dbReference type="InterPro" id="IPR036291">
    <property type="entry name" value="NAD(P)-bd_dom_sf"/>
</dbReference>
<name>A0A1S1R4I4_9ACTN</name>
<dbReference type="InterPro" id="IPR002347">
    <property type="entry name" value="SDR_fam"/>
</dbReference>
<evidence type="ECO:0000256" key="4">
    <source>
        <dbReference type="RuleBase" id="RU000363"/>
    </source>
</evidence>
<dbReference type="SUPFAM" id="SSF51735">
    <property type="entry name" value="NAD(P)-binding Rossmann-fold domains"/>
    <property type="match status" value="1"/>
</dbReference>
<proteinExistence type="inferred from homology"/>
<comment type="similarity">
    <text evidence="1 4">Belongs to the short-chain dehydrogenases/reductases (SDR) family.</text>
</comment>
<dbReference type="FunFam" id="3.40.50.720:FF:000594">
    <property type="entry name" value="Short-chain oxidoreductase"/>
    <property type="match status" value="1"/>
</dbReference>
<dbReference type="PANTHER" id="PTHR24320:SF148">
    <property type="entry name" value="NAD(P)-BINDING ROSSMANN-FOLD SUPERFAMILY PROTEIN"/>
    <property type="match status" value="1"/>
</dbReference>
<dbReference type="PRINTS" id="PR00081">
    <property type="entry name" value="GDHRDH"/>
</dbReference>
<evidence type="ECO:0000256" key="2">
    <source>
        <dbReference type="ARBA" id="ARBA00023002"/>
    </source>
</evidence>
<dbReference type="Pfam" id="PF00106">
    <property type="entry name" value="adh_short"/>
    <property type="match status" value="1"/>
</dbReference>
<dbReference type="Proteomes" id="UP000179769">
    <property type="component" value="Unassembled WGS sequence"/>
</dbReference>
<dbReference type="PANTHER" id="PTHR24320">
    <property type="entry name" value="RETINOL DEHYDROGENASE"/>
    <property type="match status" value="1"/>
</dbReference>
<keyword evidence="2" id="KW-0560">Oxidoreductase</keyword>
<evidence type="ECO:0000256" key="3">
    <source>
        <dbReference type="ARBA" id="ARBA00071493"/>
    </source>
</evidence>
<protein>
    <recommendedName>
        <fullName evidence="3">Probable oxidoreductase</fullName>
    </recommendedName>
</protein>
<dbReference type="OrthoDB" id="4449798at2"/>
<sequence length="320" mass="33777">MADSRFTTPFSRESTADDVLAGVDLSGRQAVVTGATSGIGTETARALAAAGAEVTVAVRNLDAGKQIAAEIAASAGGATVNVAPLDLADRSTIDEFTSSWHGPLHILVNNAGVMMLPTRQVTREDVEYHFGANHLGHMALTLGLYAPLAAGGGRVVSVSSDAHVHARGIIDFDDINFDRREYNGGLAYAQSKTANVLFTVELNRRWAEDGVTANALHPGQIHTKLQRHVEALDLPEEIKASMANLPWRSIEQGAATQVLLAASPLLDGVGGLYFENCNQAISFDTENPPAEFDAPGVGSWAIDPENAARLWKVSLAMLAG</sequence>
<dbReference type="PRINTS" id="PR00080">
    <property type="entry name" value="SDRFAMILY"/>
</dbReference>